<evidence type="ECO:0000256" key="1">
    <source>
        <dbReference type="ARBA" id="ARBA00004651"/>
    </source>
</evidence>
<evidence type="ECO:0000256" key="7">
    <source>
        <dbReference type="SAM" id="MobiDB-lite"/>
    </source>
</evidence>
<dbReference type="Gene3D" id="1.20.1250.20">
    <property type="entry name" value="MFS general substrate transporter like domains"/>
    <property type="match status" value="1"/>
</dbReference>
<dbReference type="GO" id="GO:0022857">
    <property type="term" value="F:transmembrane transporter activity"/>
    <property type="evidence" value="ECO:0007669"/>
    <property type="project" value="InterPro"/>
</dbReference>
<comment type="subcellular location">
    <subcellularLocation>
        <location evidence="1">Cell membrane</location>
        <topology evidence="1">Multi-pass membrane protein</topology>
    </subcellularLocation>
</comment>
<protein>
    <submittedName>
        <fullName evidence="10">MFS transporter</fullName>
    </submittedName>
</protein>
<dbReference type="EMBL" id="JXSX01000003">
    <property type="protein sequence ID" value="KIR61866.1"/>
    <property type="molecule type" value="Genomic_DNA"/>
</dbReference>
<feature type="transmembrane region" description="Helical" evidence="8">
    <location>
        <begin position="427"/>
        <end position="447"/>
    </location>
</feature>
<keyword evidence="5 8" id="KW-1133">Transmembrane helix</keyword>
<dbReference type="PROSITE" id="PS50850">
    <property type="entry name" value="MFS"/>
    <property type="match status" value="1"/>
</dbReference>
<gene>
    <name evidence="10" type="ORF">TK50_30895</name>
</gene>
<dbReference type="GeneID" id="301308410"/>
<accession>A0A0D0WSB7</accession>
<feature type="region of interest" description="Disordered" evidence="7">
    <location>
        <begin position="453"/>
        <end position="489"/>
    </location>
</feature>
<proteinExistence type="predicted"/>
<dbReference type="InterPro" id="IPR036259">
    <property type="entry name" value="MFS_trans_sf"/>
</dbReference>
<feature type="transmembrane region" description="Helical" evidence="8">
    <location>
        <begin position="294"/>
        <end position="317"/>
    </location>
</feature>
<evidence type="ECO:0000313" key="11">
    <source>
        <dbReference type="Proteomes" id="UP000032254"/>
    </source>
</evidence>
<keyword evidence="2" id="KW-0813">Transport</keyword>
<dbReference type="Proteomes" id="UP000032254">
    <property type="component" value="Unassembled WGS sequence"/>
</dbReference>
<evidence type="ECO:0000256" key="4">
    <source>
        <dbReference type="ARBA" id="ARBA00022692"/>
    </source>
</evidence>
<dbReference type="Gene3D" id="1.20.1720.10">
    <property type="entry name" value="Multidrug resistance protein D"/>
    <property type="match status" value="1"/>
</dbReference>
<organism evidence="10 11">
    <name type="scientific">Micromonospora haikouensis</name>
    <dbReference type="NCBI Taxonomy" id="686309"/>
    <lineage>
        <taxon>Bacteria</taxon>
        <taxon>Bacillati</taxon>
        <taxon>Actinomycetota</taxon>
        <taxon>Actinomycetes</taxon>
        <taxon>Micromonosporales</taxon>
        <taxon>Micromonosporaceae</taxon>
        <taxon>Micromonospora</taxon>
    </lineage>
</organism>
<dbReference type="CDD" id="cd17321">
    <property type="entry name" value="MFS_MMR_MDR_like"/>
    <property type="match status" value="1"/>
</dbReference>
<dbReference type="Pfam" id="PF07690">
    <property type="entry name" value="MFS_1"/>
    <property type="match status" value="1"/>
</dbReference>
<keyword evidence="4 8" id="KW-0812">Transmembrane</keyword>
<keyword evidence="3" id="KW-1003">Cell membrane</keyword>
<feature type="compositionally biased region" description="Low complexity" evidence="7">
    <location>
        <begin position="466"/>
        <end position="475"/>
    </location>
</feature>
<evidence type="ECO:0000259" key="9">
    <source>
        <dbReference type="PROSITE" id="PS50850"/>
    </source>
</evidence>
<feature type="transmembrane region" description="Helical" evidence="8">
    <location>
        <begin position="84"/>
        <end position="107"/>
    </location>
</feature>
<feature type="transmembrane region" description="Helical" evidence="8">
    <location>
        <begin position="265"/>
        <end position="288"/>
    </location>
</feature>
<evidence type="ECO:0000256" key="5">
    <source>
        <dbReference type="ARBA" id="ARBA00022989"/>
    </source>
</evidence>
<keyword evidence="11" id="KW-1185">Reference proteome</keyword>
<evidence type="ECO:0000256" key="3">
    <source>
        <dbReference type="ARBA" id="ARBA00022475"/>
    </source>
</evidence>
<dbReference type="GO" id="GO:0005886">
    <property type="term" value="C:plasma membrane"/>
    <property type="evidence" value="ECO:0007669"/>
    <property type="project" value="UniProtKB-SubCell"/>
</dbReference>
<feature type="domain" description="Major facilitator superfamily (MFS) profile" evidence="9">
    <location>
        <begin position="18"/>
        <end position="451"/>
    </location>
</feature>
<evidence type="ECO:0000256" key="6">
    <source>
        <dbReference type="ARBA" id="ARBA00023136"/>
    </source>
</evidence>
<dbReference type="PANTHER" id="PTHR42718:SF46">
    <property type="entry name" value="BLR6921 PROTEIN"/>
    <property type="match status" value="1"/>
</dbReference>
<comment type="caution">
    <text evidence="10">The sequence shown here is derived from an EMBL/GenBank/DDBJ whole genome shotgun (WGS) entry which is preliminary data.</text>
</comment>
<feature type="transmembrane region" description="Helical" evidence="8">
    <location>
        <begin position="173"/>
        <end position="192"/>
    </location>
</feature>
<feature type="transmembrane region" description="Helical" evidence="8">
    <location>
        <begin position="204"/>
        <end position="221"/>
    </location>
</feature>
<feature type="transmembrane region" description="Helical" evidence="8">
    <location>
        <begin position="113"/>
        <end position="131"/>
    </location>
</feature>
<feature type="transmembrane region" description="Helical" evidence="8">
    <location>
        <begin position="329"/>
        <end position="349"/>
    </location>
</feature>
<reference evidence="10 11" key="1">
    <citation type="submission" date="2015-01" db="EMBL/GenBank/DDBJ databases">
        <title>Sequencing and annotation of Micromonospora carbonacea strain JXNU-1 genome.</title>
        <authorList>
            <person name="Long Z."/>
            <person name="Huang Y."/>
            <person name="Jiang Y."/>
        </authorList>
    </citation>
    <scope>NUCLEOTIDE SEQUENCE [LARGE SCALE GENOMIC DNA]</scope>
    <source>
        <strain evidence="10 11">JXNU-1</strain>
    </source>
</reference>
<dbReference type="SUPFAM" id="SSF103473">
    <property type="entry name" value="MFS general substrate transporter"/>
    <property type="match status" value="1"/>
</dbReference>
<keyword evidence="6 8" id="KW-0472">Membrane</keyword>
<dbReference type="InterPro" id="IPR011701">
    <property type="entry name" value="MFS"/>
</dbReference>
<feature type="transmembrane region" description="Helical" evidence="8">
    <location>
        <begin position="56"/>
        <end position="72"/>
    </location>
</feature>
<feature type="transmembrane region" description="Helical" evidence="8">
    <location>
        <begin position="143"/>
        <end position="167"/>
    </location>
</feature>
<evidence type="ECO:0000256" key="8">
    <source>
        <dbReference type="SAM" id="Phobius"/>
    </source>
</evidence>
<evidence type="ECO:0000313" key="10">
    <source>
        <dbReference type="EMBL" id="KIR61866.1"/>
    </source>
</evidence>
<feature type="transmembrane region" description="Helical" evidence="8">
    <location>
        <begin position="390"/>
        <end position="415"/>
    </location>
</feature>
<feature type="transmembrane region" description="Helical" evidence="8">
    <location>
        <begin position="17"/>
        <end position="36"/>
    </location>
</feature>
<feature type="transmembrane region" description="Helical" evidence="8">
    <location>
        <begin position="227"/>
        <end position="244"/>
    </location>
</feature>
<dbReference type="PANTHER" id="PTHR42718">
    <property type="entry name" value="MAJOR FACILITATOR SUPERFAMILY MULTIDRUG TRANSPORTER MFSC"/>
    <property type="match status" value="1"/>
</dbReference>
<dbReference type="OrthoDB" id="7375466at2"/>
<dbReference type="RefSeq" id="WP_043969038.1">
    <property type="nucleotide sequence ID" value="NZ_JBEZEN010000057.1"/>
</dbReference>
<sequence length="489" mass="50740">MAENQSTSEQLSSAQKLALFVLLGAQFMLSVDFSILNVALPRMGEGVGLSLADLPWVASAYALPAAGFTLLFGRIADLFGRRRLFLTGIALLTVASLLGGFATNAAMLLSARVLQGFANAIAIPAAMALLITTVSDERARARVLGLNGALLSGGFTVGALVGGSLVSALDWRWAFWINVPVAVAIMVLTPLVIKESVRPAGVKLDVPGAVTVTAGLLALVYGVSMQSWIALVVGAVLIAAFWFVELKAKAPLVSLTLLNRPNIKWGNYGGIVAFVMASGVNFGLTLYMQDVLKMAPFTTGLVFGGPGLVAVVAGVIAGRMIGRYGYRNVLAVGLLAQGLTTVPLLLTGTSTTPSLALIVPSLFLMYFGHVTAVVAYTVTATSGLDDSQQGLATGLATLAQQIAVTIGIPIFGALVAARTDVLDGVHFAMQVQIVVILVSVALIWIGLRDRGVPAGPSSSAAERQEPVPTAEAQQPAPVPVPRKVSENTV</sequence>
<feature type="transmembrane region" description="Helical" evidence="8">
    <location>
        <begin position="355"/>
        <end position="378"/>
    </location>
</feature>
<dbReference type="InterPro" id="IPR020846">
    <property type="entry name" value="MFS_dom"/>
</dbReference>
<dbReference type="PATRIC" id="fig|47853.6.peg.6478"/>
<name>A0A0D0WSB7_9ACTN</name>
<evidence type="ECO:0000256" key="2">
    <source>
        <dbReference type="ARBA" id="ARBA00022448"/>
    </source>
</evidence>
<dbReference type="AlphaFoldDB" id="A0A0D0WSB7"/>